<protein>
    <submittedName>
        <fullName evidence="1">Uncharacterized protein</fullName>
    </submittedName>
</protein>
<dbReference type="EMBL" id="AHYR01000002">
    <property type="protein sequence ID" value="EOT43808.1"/>
    <property type="molecule type" value="Genomic_DNA"/>
</dbReference>
<dbReference type="eggNOG" id="ENOG50331F3">
    <property type="taxonomic scope" value="Bacteria"/>
</dbReference>
<accession>S1N8X6</accession>
<dbReference type="HOGENOM" id="CLU_159922_0_0_9"/>
<dbReference type="PATRIC" id="fig|1139219.3.peg.354"/>
<name>S1N8X6_9ENTE</name>
<reference evidence="1 2" key="1">
    <citation type="submission" date="2013-03" db="EMBL/GenBank/DDBJ databases">
        <title>The Genome Sequence of Enterococcus dispar ATCC_51266 (Illumina only assembly).</title>
        <authorList>
            <consortium name="The Broad Institute Genomics Platform"/>
            <consortium name="The Broad Institute Genome Sequencing Center for Infectious Disease"/>
            <person name="Earl A."/>
            <person name="Russ C."/>
            <person name="Gilmore M."/>
            <person name="Surin D."/>
            <person name="Walker B."/>
            <person name="Young S."/>
            <person name="Zeng Q."/>
            <person name="Gargeya S."/>
            <person name="Fitzgerald M."/>
            <person name="Haas B."/>
            <person name="Abouelleil A."/>
            <person name="Allen A.W."/>
            <person name="Alvarado L."/>
            <person name="Arachchi H.M."/>
            <person name="Berlin A.M."/>
            <person name="Chapman S.B."/>
            <person name="Gainer-Dewar J."/>
            <person name="Goldberg J."/>
            <person name="Griggs A."/>
            <person name="Gujja S."/>
            <person name="Hansen M."/>
            <person name="Howarth C."/>
            <person name="Imamovic A."/>
            <person name="Ireland A."/>
            <person name="Larimer J."/>
            <person name="McCowan C."/>
            <person name="Murphy C."/>
            <person name="Pearson M."/>
            <person name="Poon T.W."/>
            <person name="Priest M."/>
            <person name="Roberts A."/>
            <person name="Saif S."/>
            <person name="Shea T."/>
            <person name="Sisk P."/>
            <person name="Sykes S."/>
            <person name="Wortman J."/>
            <person name="Nusbaum C."/>
            <person name="Birren B."/>
        </authorList>
    </citation>
    <scope>NUCLEOTIDE SEQUENCE [LARGE SCALE GENOMIC DNA]</scope>
    <source>
        <strain evidence="1 2">ATCC 51266</strain>
    </source>
</reference>
<evidence type="ECO:0000313" key="1">
    <source>
        <dbReference type="EMBL" id="EOT43808.1"/>
    </source>
</evidence>
<comment type="caution">
    <text evidence="1">The sequence shown here is derived from an EMBL/GenBank/DDBJ whole genome shotgun (WGS) entry which is preliminary data.</text>
</comment>
<dbReference type="RefSeq" id="WP_016171590.1">
    <property type="nucleotide sequence ID" value="NZ_ASWK01000001.1"/>
</dbReference>
<proteinExistence type="predicted"/>
<keyword evidence="2" id="KW-1185">Reference proteome</keyword>
<gene>
    <name evidence="1" type="ORF">OMK_00366</name>
</gene>
<dbReference type="OrthoDB" id="2224466at2"/>
<organism evidence="1 2">
    <name type="scientific">Enterococcus dispar ATCC 51266</name>
    <dbReference type="NCBI Taxonomy" id="1139219"/>
    <lineage>
        <taxon>Bacteria</taxon>
        <taxon>Bacillati</taxon>
        <taxon>Bacillota</taxon>
        <taxon>Bacilli</taxon>
        <taxon>Lactobacillales</taxon>
        <taxon>Enterococcaceae</taxon>
        <taxon>Enterococcus</taxon>
    </lineage>
</organism>
<evidence type="ECO:0000313" key="2">
    <source>
        <dbReference type="Proteomes" id="UP000014127"/>
    </source>
</evidence>
<sequence>MAINQNYKRPKTGGAELRTPVFFYAYEPNEGPFPGESEEKLMHKAMAEVYNPSMKDLELLNSKNTKRAVTINIRDPLDEFQPTNKHIVELQDYHFLDEAEILNENKKFIRWNIIDVQPNPKDSRFIKLILGVTS</sequence>
<dbReference type="Proteomes" id="UP000014127">
    <property type="component" value="Unassembled WGS sequence"/>
</dbReference>
<dbReference type="AlphaFoldDB" id="S1N8X6"/>